<reference evidence="4" key="1">
    <citation type="journal article" date="2015" name="BMC Genomics">
        <title>Genomic and transcriptomic analysis of the endophytic fungus Pestalotiopsis fici reveals its lifestyle and high potential for synthesis of natural products.</title>
        <authorList>
            <person name="Wang X."/>
            <person name="Zhang X."/>
            <person name="Liu L."/>
            <person name="Xiang M."/>
            <person name="Wang W."/>
            <person name="Sun X."/>
            <person name="Che Y."/>
            <person name="Guo L."/>
            <person name="Liu G."/>
            <person name="Guo L."/>
            <person name="Wang C."/>
            <person name="Yin W.B."/>
            <person name="Stadler M."/>
            <person name="Zhang X."/>
            <person name="Liu X."/>
        </authorList>
    </citation>
    <scope>NUCLEOTIDE SEQUENCE [LARGE SCALE GENOMIC DNA]</scope>
    <source>
        <strain evidence="4">W106-1 / CGMCC3.15140</strain>
    </source>
</reference>
<proteinExistence type="predicted"/>
<feature type="compositionally biased region" description="Basic and acidic residues" evidence="2">
    <location>
        <begin position="376"/>
        <end position="387"/>
    </location>
</feature>
<dbReference type="KEGG" id="pfy:PFICI_09955"/>
<dbReference type="InParanoid" id="W3WVJ4"/>
<feature type="compositionally biased region" description="Low complexity" evidence="2">
    <location>
        <begin position="229"/>
        <end position="249"/>
    </location>
</feature>
<gene>
    <name evidence="3" type="ORF">PFICI_09955</name>
</gene>
<evidence type="ECO:0000256" key="1">
    <source>
        <dbReference type="SAM" id="Coils"/>
    </source>
</evidence>
<evidence type="ECO:0000313" key="3">
    <source>
        <dbReference type="EMBL" id="ETS77893.1"/>
    </source>
</evidence>
<evidence type="ECO:0000256" key="2">
    <source>
        <dbReference type="SAM" id="MobiDB-lite"/>
    </source>
</evidence>
<dbReference type="AlphaFoldDB" id="W3WVJ4"/>
<dbReference type="HOGENOM" id="CLU_294935_0_0_1"/>
<dbReference type="RefSeq" id="XP_007836727.1">
    <property type="nucleotide sequence ID" value="XM_007838536.1"/>
</dbReference>
<dbReference type="Proteomes" id="UP000030651">
    <property type="component" value="Unassembled WGS sequence"/>
</dbReference>
<dbReference type="GeneID" id="19274968"/>
<feature type="compositionally biased region" description="Polar residues" evidence="2">
    <location>
        <begin position="292"/>
        <end position="311"/>
    </location>
</feature>
<feature type="compositionally biased region" description="Low complexity" evidence="2">
    <location>
        <begin position="312"/>
        <end position="322"/>
    </location>
</feature>
<keyword evidence="4" id="KW-1185">Reference proteome</keyword>
<feature type="compositionally biased region" description="Basic and acidic residues" evidence="2">
    <location>
        <begin position="334"/>
        <end position="349"/>
    </location>
</feature>
<evidence type="ECO:0000313" key="4">
    <source>
        <dbReference type="Proteomes" id="UP000030651"/>
    </source>
</evidence>
<name>W3WVJ4_PESFW</name>
<feature type="region of interest" description="Disordered" evidence="2">
    <location>
        <begin position="199"/>
        <end position="438"/>
    </location>
</feature>
<dbReference type="OrthoDB" id="4769570at2759"/>
<sequence>MSPYNPKGAYGGADTWLLEGFAFDRCPMTSNRLYCAVLTQGTFLPPNIPMRPLAQLRFRTNIRIIFEAVGHFLEFWNGENFWTRIRATLGYDQKTTEQHLRDIVLAYLRGRRSYLRNRGLAVRPTTRLEKLADKVNEHIDHGEREYTGFRGFISTRNWEEYMYKWETRLQQVSYDLGILEKQFASGDCAPELRRYAPAQSLASRISAPPSEGQSPGNRHHDAKIRRSRSPSPSQRKTETTSLSSTTHSLPQKPRVQSPERRIESSQPEFSTRVDLPSKPSRPSWPGDKYSAGSGSQEFTTTSVNNQGTNKHSGGTSASGTTSNPPVQAKGQGQESRKRSLSETVHEANVPRKRVATEPGPTARDAEQAGETTAVHEPARESDEKFKEFAGQQPSDERDLLKGEPPAVSDPTKTTSSKIEESGVAATHEPFKSASSTAVDKSAKTLAQKGSSIHDSGDESTLAIRELIISLETRQSHLEEMEASMRAWQEQFTKNLTSESQTRIQKLETRVQSLTTQLEQSEQQRVANMNLLVQTLESNNKRTSSQVEIWEKRTDLLANELANDSRTTKAKLSDLEAGVSAIKASGQTEQIIEMHADIMSLNVRMNEIPDPRQFNELKTHLHSLEGRVKAQITAWQVQHKTANDLTQNLEERHAELRTDVTKRTEEFESALKKLQSQDTNQTPGPDSVRKLRTEFEEFRNKHSKKSTAALKKRVDDLSHELGLAQRSITEQTDLLYRTQQDVLNLAIEVEKLDRERNNIPANVSQESLPASDNQSKLQVFSKRLGSIEEKVGSESGQDTIQAQLNELRSAIGALEEHLRENISVDRVQKLEAAVEEMKETLPETSSTDMNSVDMQLCQVRQYMDHGLEMTKAIVKKRLDDFQAQINKIPSVARADQLATPISPQHNAPFSFRDDQLVTLQRQIDEVREALRSKREDSISSRLSASSRPSSSVLSDLQSLIAQSHQPKAVLELALGILKTTKKGIRQSILSMDAAGEVDDDQKMRVTDVSFELDRIAKLAIKSIEALTE</sequence>
<organism evidence="3 4">
    <name type="scientific">Pestalotiopsis fici (strain W106-1 / CGMCC3.15140)</name>
    <dbReference type="NCBI Taxonomy" id="1229662"/>
    <lineage>
        <taxon>Eukaryota</taxon>
        <taxon>Fungi</taxon>
        <taxon>Dikarya</taxon>
        <taxon>Ascomycota</taxon>
        <taxon>Pezizomycotina</taxon>
        <taxon>Sordariomycetes</taxon>
        <taxon>Xylariomycetidae</taxon>
        <taxon>Amphisphaeriales</taxon>
        <taxon>Sporocadaceae</taxon>
        <taxon>Pestalotiopsis</taxon>
    </lineage>
</organism>
<accession>W3WVJ4</accession>
<feature type="coiled-coil region" evidence="1">
    <location>
        <begin position="470"/>
        <end position="552"/>
    </location>
</feature>
<feature type="compositionally biased region" description="Polar residues" evidence="2">
    <location>
        <begin position="673"/>
        <end position="683"/>
    </location>
</feature>
<feature type="region of interest" description="Disordered" evidence="2">
    <location>
        <begin position="666"/>
        <end position="686"/>
    </location>
</feature>
<keyword evidence="1" id="KW-0175">Coiled coil</keyword>
<protein>
    <submittedName>
        <fullName evidence="3">Uncharacterized protein</fullName>
    </submittedName>
</protein>
<dbReference type="EMBL" id="KI912115">
    <property type="protein sequence ID" value="ETS77893.1"/>
    <property type="molecule type" value="Genomic_DNA"/>
</dbReference>